<reference evidence="1" key="3">
    <citation type="submission" date="2023-03" db="EMBL/GenBank/DDBJ databases">
        <authorList>
            <person name="Shen W."/>
            <person name="Cai J."/>
        </authorList>
    </citation>
    <scope>NUCLEOTIDE SEQUENCE</scope>
    <source>
        <strain evidence="1">K72-2</strain>
    </source>
</reference>
<dbReference type="EMBL" id="CP046123">
    <property type="protein sequence ID" value="QGN29861.1"/>
    <property type="molecule type" value="Genomic_DNA"/>
</dbReference>
<name>A0A1L8SHD1_ENTCA</name>
<reference evidence="3 4" key="1">
    <citation type="submission" date="2018-08" db="EMBL/GenBank/DDBJ databases">
        <title>A genome reference for cultivated species of the human gut microbiota.</title>
        <authorList>
            <person name="Zou Y."/>
            <person name="Xue W."/>
            <person name="Luo G."/>
        </authorList>
    </citation>
    <scope>NUCLEOTIDE SEQUENCE [LARGE SCALE GENOMIC DNA]</scope>
    <source>
        <strain evidence="3 4">AF48-16</strain>
    </source>
</reference>
<dbReference type="EMBL" id="QRMZ01000001">
    <property type="protein sequence ID" value="RHK08288.1"/>
    <property type="molecule type" value="Genomic_DNA"/>
</dbReference>
<organism evidence="3 4">
    <name type="scientific">Enterococcus casseliflavus</name>
    <name type="common">Enterococcus flavescens</name>
    <dbReference type="NCBI Taxonomy" id="37734"/>
    <lineage>
        <taxon>Bacteria</taxon>
        <taxon>Bacillati</taxon>
        <taxon>Bacillota</taxon>
        <taxon>Bacilli</taxon>
        <taxon>Lactobacillales</taxon>
        <taxon>Enterococcaceae</taxon>
        <taxon>Enterococcus</taxon>
    </lineage>
</organism>
<dbReference type="RefSeq" id="WP_005229993.1">
    <property type="nucleotide sequence ID" value="NZ_BAAAXK010000008.1"/>
</dbReference>
<evidence type="ECO:0000313" key="3">
    <source>
        <dbReference type="EMBL" id="RHK08288.1"/>
    </source>
</evidence>
<evidence type="ECO:0000313" key="5">
    <source>
        <dbReference type="Proteomes" id="UP000422837"/>
    </source>
</evidence>
<reference evidence="2 5" key="2">
    <citation type="submission" date="2019-11" db="EMBL/GenBank/DDBJ databases">
        <title>Detection and genome characteristic of a blood enterococcus casselifavus isolate from Zhengzhou,china.</title>
        <authorList>
            <person name="Wen P."/>
        </authorList>
    </citation>
    <scope>NUCLEOTIDE SEQUENCE [LARGE SCALE GENOMIC DNA]</scope>
    <source>
        <strain evidence="2 5">EC291</strain>
    </source>
</reference>
<dbReference type="Proteomes" id="UP001268896">
    <property type="component" value="Unassembled WGS sequence"/>
</dbReference>
<sequence>MHNVSIAIILNTIIEQYASEKQFYETQLGITEEQWEAWKNGTMSLSPAENQKVKLLFSDYEWMLIQKIIRQTVIYPEKRNQAVVEFKKMKTQIARTWLASDLAKVELLTESEETAQYLDLRVSITYDEWGYDDILNFRLPAFVQQQIRNEKIELLEWVKENLEETYN</sequence>
<dbReference type="EMBL" id="JARQDV010000003">
    <property type="protein sequence ID" value="MDT2964512.1"/>
    <property type="molecule type" value="Genomic_DNA"/>
</dbReference>
<dbReference type="GeneID" id="15142454"/>
<dbReference type="AlphaFoldDB" id="A0A1L8SHD1"/>
<protein>
    <submittedName>
        <fullName evidence="3">Uncharacterized protein</fullName>
    </submittedName>
</protein>
<evidence type="ECO:0000313" key="1">
    <source>
        <dbReference type="EMBL" id="MDT2964512.1"/>
    </source>
</evidence>
<accession>A0A1L8SHD1</accession>
<gene>
    <name evidence="3" type="ORF">DW084_01020</name>
    <name evidence="2" type="ORF">GFU50_10225</name>
    <name evidence="1" type="ORF">P7I32_07810</name>
</gene>
<evidence type="ECO:0000313" key="4">
    <source>
        <dbReference type="Proteomes" id="UP000286288"/>
    </source>
</evidence>
<proteinExistence type="predicted"/>
<evidence type="ECO:0000313" key="2">
    <source>
        <dbReference type="EMBL" id="QGN29861.1"/>
    </source>
</evidence>
<dbReference type="Proteomes" id="UP000286288">
    <property type="component" value="Unassembled WGS sequence"/>
</dbReference>
<dbReference type="Proteomes" id="UP000422837">
    <property type="component" value="Chromosome"/>
</dbReference>